<sequence>MTAKELLQQYQDAEKEIRAKLDKLERYREMATRTTTSFSKAKVFTSTENKMETIVAGIVDLQSDIEKRVCELRDVQHNVECIIRQVTKSKPRTVLLRRYINGQTWEEIAVAMGITYQWVCELHGQALQEITKNILAS</sequence>
<dbReference type="InterPro" id="IPR013324">
    <property type="entry name" value="RNA_pol_sigma_r3/r4-like"/>
</dbReference>
<evidence type="ECO:0000313" key="3">
    <source>
        <dbReference type="EMBL" id="MPM91285.1"/>
    </source>
</evidence>
<keyword evidence="1" id="KW-0175">Coiled coil</keyword>
<accession>A0A645DPV0</accession>
<protein>
    <recommendedName>
        <fullName evidence="2">RNA polymerase sigma-70 region 4 domain-containing protein</fullName>
    </recommendedName>
</protein>
<evidence type="ECO:0000259" key="2">
    <source>
        <dbReference type="Pfam" id="PF04545"/>
    </source>
</evidence>
<dbReference type="GO" id="GO:0006352">
    <property type="term" value="P:DNA-templated transcription initiation"/>
    <property type="evidence" value="ECO:0007669"/>
    <property type="project" value="InterPro"/>
</dbReference>
<dbReference type="AlphaFoldDB" id="A0A645DPV0"/>
<dbReference type="Gene3D" id="1.20.140.160">
    <property type="match status" value="1"/>
</dbReference>
<gene>
    <name evidence="3" type="ORF">SDC9_138413</name>
</gene>
<comment type="caution">
    <text evidence="3">The sequence shown here is derived from an EMBL/GenBank/DDBJ whole genome shotgun (WGS) entry which is preliminary data.</text>
</comment>
<organism evidence="3">
    <name type="scientific">bioreactor metagenome</name>
    <dbReference type="NCBI Taxonomy" id="1076179"/>
    <lineage>
        <taxon>unclassified sequences</taxon>
        <taxon>metagenomes</taxon>
        <taxon>ecological metagenomes</taxon>
    </lineage>
</organism>
<reference evidence="3" key="1">
    <citation type="submission" date="2019-08" db="EMBL/GenBank/DDBJ databases">
        <authorList>
            <person name="Kucharzyk K."/>
            <person name="Murdoch R.W."/>
            <person name="Higgins S."/>
            <person name="Loffler F."/>
        </authorList>
    </citation>
    <scope>NUCLEOTIDE SEQUENCE</scope>
</reference>
<proteinExistence type="predicted"/>
<name>A0A645DPV0_9ZZZZ</name>
<dbReference type="GO" id="GO:0003700">
    <property type="term" value="F:DNA-binding transcription factor activity"/>
    <property type="evidence" value="ECO:0007669"/>
    <property type="project" value="InterPro"/>
</dbReference>
<dbReference type="EMBL" id="VSSQ01038368">
    <property type="protein sequence ID" value="MPM91285.1"/>
    <property type="molecule type" value="Genomic_DNA"/>
</dbReference>
<dbReference type="Pfam" id="PF04545">
    <property type="entry name" value="Sigma70_r4"/>
    <property type="match status" value="1"/>
</dbReference>
<dbReference type="InterPro" id="IPR007630">
    <property type="entry name" value="RNA_pol_sigma70_r4"/>
</dbReference>
<feature type="coiled-coil region" evidence="1">
    <location>
        <begin position="3"/>
        <end position="30"/>
    </location>
</feature>
<dbReference type="SUPFAM" id="SSF88659">
    <property type="entry name" value="Sigma3 and sigma4 domains of RNA polymerase sigma factors"/>
    <property type="match status" value="1"/>
</dbReference>
<evidence type="ECO:0000256" key="1">
    <source>
        <dbReference type="SAM" id="Coils"/>
    </source>
</evidence>
<feature type="domain" description="RNA polymerase sigma-70 region 4" evidence="2">
    <location>
        <begin position="92"/>
        <end position="129"/>
    </location>
</feature>